<reference evidence="5 6" key="1">
    <citation type="submission" date="2021-05" db="EMBL/GenBank/DDBJ databases">
        <title>Phylogenetic classification of ten novel species belonging to the genus Bifidobacterium comprising B. colchicus sp. nov., B. abeli sp. nov., B. bicoloris sp. nov., B. guerezis sp. nov., B. rosaliae sp. nov., B. santillanensis sp. nov., B. argentati sp. nov., B. amazzoni sp. nov., B. pluviali sp. nov., and B. pinnaculum sp. nov.</title>
        <authorList>
            <person name="Lugli G.A."/>
            <person name="Ruiz Garcia L."/>
            <person name="Margolles A."/>
            <person name="Ventura M."/>
        </authorList>
    </citation>
    <scope>NUCLEOTIDE SEQUENCE [LARGE SCALE GENOMIC DNA]</scope>
    <source>
        <strain evidence="5 6">6T3</strain>
    </source>
</reference>
<evidence type="ECO:0000313" key="5">
    <source>
        <dbReference type="EMBL" id="MBW3082784.1"/>
    </source>
</evidence>
<dbReference type="RefSeq" id="WP_219081290.1">
    <property type="nucleotide sequence ID" value="NZ_JAHBBD010000009.1"/>
</dbReference>
<accession>A0ABS6W9L6</accession>
<evidence type="ECO:0000256" key="3">
    <source>
        <dbReference type="SAM" id="Phobius"/>
    </source>
</evidence>
<dbReference type="Pfam" id="PF00933">
    <property type="entry name" value="Glyco_hydro_3"/>
    <property type="match status" value="1"/>
</dbReference>
<dbReference type="PANTHER" id="PTHR42715:SF10">
    <property type="entry name" value="BETA-GLUCOSIDASE"/>
    <property type="match status" value="1"/>
</dbReference>
<dbReference type="EMBL" id="JAHBBD010000009">
    <property type="protein sequence ID" value="MBW3082784.1"/>
    <property type="molecule type" value="Genomic_DNA"/>
</dbReference>
<keyword evidence="3" id="KW-0472">Membrane</keyword>
<evidence type="ECO:0000256" key="1">
    <source>
        <dbReference type="ARBA" id="ARBA00005336"/>
    </source>
</evidence>
<dbReference type="Proteomes" id="UP000812844">
    <property type="component" value="Unassembled WGS sequence"/>
</dbReference>
<organism evidence="5 6">
    <name type="scientific">Bifidobacterium phasiani</name>
    <dbReference type="NCBI Taxonomy" id="2834431"/>
    <lineage>
        <taxon>Bacteria</taxon>
        <taxon>Bacillati</taxon>
        <taxon>Actinomycetota</taxon>
        <taxon>Actinomycetes</taxon>
        <taxon>Bifidobacteriales</taxon>
        <taxon>Bifidobacteriaceae</taxon>
        <taxon>Bifidobacterium</taxon>
    </lineage>
</organism>
<comment type="similarity">
    <text evidence="1">Belongs to the glycosyl hydrolase 3 family.</text>
</comment>
<comment type="caution">
    <text evidence="5">The sequence shown here is derived from an EMBL/GenBank/DDBJ whole genome shotgun (WGS) entry which is preliminary data.</text>
</comment>
<protein>
    <submittedName>
        <fullName evidence="5">Glycoside hydrolase family 3 C-terminal domain-containing protein</fullName>
    </submittedName>
</protein>
<keyword evidence="3" id="KW-0812">Transmembrane</keyword>
<feature type="transmembrane region" description="Helical" evidence="3">
    <location>
        <begin position="20"/>
        <end position="38"/>
    </location>
</feature>
<feature type="transmembrane region" description="Helical" evidence="3">
    <location>
        <begin position="50"/>
        <end position="72"/>
    </location>
</feature>
<proteinExistence type="inferred from homology"/>
<evidence type="ECO:0000259" key="4">
    <source>
        <dbReference type="SMART" id="SM01217"/>
    </source>
</evidence>
<dbReference type="InterPro" id="IPR050288">
    <property type="entry name" value="Cellulose_deg_GH3"/>
</dbReference>
<dbReference type="SMART" id="SM01217">
    <property type="entry name" value="Fn3_like"/>
    <property type="match status" value="1"/>
</dbReference>
<gene>
    <name evidence="5" type="ORF">KIH73_05250</name>
</gene>
<sequence>MIGINIADVINVLASLRTQLIVIGVALGVALVVTAAVNRRTVADKAVRKLVHAEVWIAAAVAAIVAVSMMLFGPLSTTLSLLSGGGQLSQQTMDRANELAGDIQREGIVMLENDGGMLPLTGTDAINVFGWASTNPIYGGVGSGSLNDQYPMTSILEGLNDAGFETNDELADFYAGYAAERPTVSIFSQDWTLPEPPAATYPDDLIADAKDFSDTAMIVISRSGGEGADLPERMGDIPQAGPDAEATEIGDTSNAEAGQMQNDVIYRNNSNDYDDFEDDQGYLTLSKSERDMVDLVASNFDDVVLVYNGANTFDLSFVDEYPQIRSVLWCPPAGQVGFEALGEVVSGAVNPSGRTTDTFVRDFSLAPWYRNIGDFTYDNMDEFGASSFTGTSLPTFVNYVEGIYVGYRYYETAADEGAIDYEATVQYPFGYGLSYTTFDQEMGDVTYADGTVSFDVTVTNTGDVAGKDVVEVYYNPPYVNGGIEKASANLVAFDKTDLLEPGESQTVTIEFEDDDMASYDYEDAKAWVLEAGDYQVSINSDSHNEIASATVTVPETVTYDSEDNTHDGDVVPATNVFDDAEGDVTYLSRADGFANYDEATAAPASMSMGDEYKATFVNTSNYENENDDSDEMPTTGADNGVDLYQLYGRDYDDPLWDDLLDELTVNDMDNLIATAGYNNAAVASIGKPQQSDVDGPAALNNNFTGVGSIGLPSSVSVANTFHAGLATEYGEMIGDMAHEMNVTGWYAPAMNLHRSAYAGRCFEYFSEDPLLSGVMAGNEAAGSMSKGVYAYIKHFALNDQETNRNSMICTWSNEQAIREIYLRPFEIAIKTSGSTAVMSSYNYIGTRYAGAHPGLLNTVLRDEWGFRGSVLTDYFGGLGYQVADQIIRNGGDSMLATTDTTNHVTDRSATSVIAMRNASHNILYMAVNSWIYEDGQPEIATPTWQYVYYVAVGVLAVLLVVAEVVAIRRFLRRRAAR</sequence>
<dbReference type="Pfam" id="PF14310">
    <property type="entry name" value="Fn3-like"/>
    <property type="match status" value="1"/>
</dbReference>
<dbReference type="GO" id="GO:0016787">
    <property type="term" value="F:hydrolase activity"/>
    <property type="evidence" value="ECO:0007669"/>
    <property type="project" value="UniProtKB-KW"/>
</dbReference>
<evidence type="ECO:0000313" key="6">
    <source>
        <dbReference type="Proteomes" id="UP000812844"/>
    </source>
</evidence>
<dbReference type="PANTHER" id="PTHR42715">
    <property type="entry name" value="BETA-GLUCOSIDASE"/>
    <property type="match status" value="1"/>
</dbReference>
<name>A0ABS6W9L6_9BIFI</name>
<dbReference type="InterPro" id="IPR026891">
    <property type="entry name" value="Fn3-like"/>
</dbReference>
<keyword evidence="2 5" id="KW-0378">Hydrolase</keyword>
<dbReference type="InterPro" id="IPR002772">
    <property type="entry name" value="Glyco_hydro_3_C"/>
</dbReference>
<evidence type="ECO:0000256" key="2">
    <source>
        <dbReference type="ARBA" id="ARBA00022801"/>
    </source>
</evidence>
<feature type="domain" description="Fibronectin type III-like" evidence="4">
    <location>
        <begin position="468"/>
        <end position="542"/>
    </location>
</feature>
<keyword evidence="3" id="KW-1133">Transmembrane helix</keyword>
<keyword evidence="6" id="KW-1185">Reference proteome</keyword>
<dbReference type="InterPro" id="IPR001764">
    <property type="entry name" value="Glyco_hydro_3_N"/>
</dbReference>
<feature type="transmembrane region" description="Helical" evidence="3">
    <location>
        <begin position="946"/>
        <end position="967"/>
    </location>
</feature>
<dbReference type="Pfam" id="PF01915">
    <property type="entry name" value="Glyco_hydro_3_C"/>
    <property type="match status" value="1"/>
</dbReference>